<feature type="transmembrane region" description="Helical" evidence="2">
    <location>
        <begin position="98"/>
        <end position="123"/>
    </location>
</feature>
<evidence type="ECO:0000256" key="2">
    <source>
        <dbReference type="SAM" id="Phobius"/>
    </source>
</evidence>
<evidence type="ECO:0000313" key="3">
    <source>
        <dbReference type="EMBL" id="SNV32071.1"/>
    </source>
</evidence>
<dbReference type="Pfam" id="PF11222">
    <property type="entry name" value="DUF3017"/>
    <property type="match status" value="1"/>
</dbReference>
<dbReference type="InterPro" id="IPR021385">
    <property type="entry name" value="DUF3017"/>
</dbReference>
<keyword evidence="2" id="KW-0812">Transmembrane</keyword>
<dbReference type="eggNOG" id="ENOG5033CNM">
    <property type="taxonomic scope" value="Bacteria"/>
</dbReference>
<dbReference type="AlphaFoldDB" id="A0A239WC23"/>
<feature type="transmembrane region" description="Helical" evidence="2">
    <location>
        <begin position="130"/>
        <end position="147"/>
    </location>
</feature>
<keyword evidence="2" id="KW-1133">Transmembrane helix</keyword>
<dbReference type="KEGG" id="cgrn:4412665_00728"/>
<dbReference type="EMBL" id="LT906441">
    <property type="protein sequence ID" value="SNV32071.1"/>
    <property type="molecule type" value="Genomic_DNA"/>
</dbReference>
<dbReference type="Proteomes" id="UP000215332">
    <property type="component" value="Chromosome 1"/>
</dbReference>
<evidence type="ECO:0000256" key="1">
    <source>
        <dbReference type="SAM" id="MobiDB-lite"/>
    </source>
</evidence>
<organism evidence="3 4">
    <name type="scientific">Cutibacterium granulosum</name>
    <dbReference type="NCBI Taxonomy" id="33011"/>
    <lineage>
        <taxon>Bacteria</taxon>
        <taxon>Bacillati</taxon>
        <taxon>Actinomycetota</taxon>
        <taxon>Actinomycetes</taxon>
        <taxon>Propionibacteriales</taxon>
        <taxon>Propionibacteriaceae</taxon>
        <taxon>Cutibacterium</taxon>
    </lineage>
</organism>
<reference evidence="3 4" key="1">
    <citation type="submission" date="2017-06" db="EMBL/GenBank/DDBJ databases">
        <authorList>
            <consortium name="Pathogen Informatics"/>
        </authorList>
    </citation>
    <scope>NUCLEOTIDE SEQUENCE [LARGE SCALE GENOMIC DNA]</scope>
    <source>
        <strain evidence="3 4">NCTC11865</strain>
    </source>
</reference>
<gene>
    <name evidence="3" type="ORF">SAMEA4412665_00728</name>
</gene>
<accession>A0A239WC23</accession>
<evidence type="ECO:0000313" key="4">
    <source>
        <dbReference type="Proteomes" id="UP000215332"/>
    </source>
</evidence>
<keyword evidence="2" id="KW-0472">Membrane</keyword>
<feature type="region of interest" description="Disordered" evidence="1">
    <location>
        <begin position="1"/>
        <end position="61"/>
    </location>
</feature>
<proteinExistence type="predicted"/>
<name>A0A239WC23_9ACTN</name>
<protein>
    <submittedName>
        <fullName evidence="3">Protein of uncharacterized function (DUF3017)</fullName>
    </submittedName>
</protein>
<feature type="transmembrane region" description="Helical" evidence="2">
    <location>
        <begin position="71"/>
        <end position="92"/>
    </location>
</feature>
<feature type="compositionally biased region" description="Basic and acidic residues" evidence="1">
    <location>
        <begin position="37"/>
        <end position="46"/>
    </location>
</feature>
<sequence>MKGPDEAPGDRAAPSGLGTGEADADVPRTASQTRRSMNLDDQHDACDGAEGGVSTPKRSASAHAREYDSPWALTCVLAGVVASIITTATGHWLGGSMIFAASVMGAGLLRLVLPAHCAGLLVVRRRWMDVTILLGLGAVMMLVTLLVPSN</sequence>